<evidence type="ECO:0000313" key="1">
    <source>
        <dbReference type="EMBL" id="KAL0930061.1"/>
    </source>
</evidence>
<sequence>MKTISIILAFVASVAAQGTFGDLVSCRLDASFGTVYITDRALCNGARGNPVAGQCCVRSFEEAGAYRRLCGERVDQASGRRAYVEVVKSETRC</sequence>
<accession>A0ACC3YE41</accession>
<organism evidence="1 2">
    <name type="scientific">Colletotrichum truncatum</name>
    <name type="common">Anthracnose fungus</name>
    <name type="synonym">Colletotrichum capsici</name>
    <dbReference type="NCBI Taxonomy" id="5467"/>
    <lineage>
        <taxon>Eukaryota</taxon>
        <taxon>Fungi</taxon>
        <taxon>Dikarya</taxon>
        <taxon>Ascomycota</taxon>
        <taxon>Pezizomycotina</taxon>
        <taxon>Sordariomycetes</taxon>
        <taxon>Hypocreomycetidae</taxon>
        <taxon>Glomerellales</taxon>
        <taxon>Glomerellaceae</taxon>
        <taxon>Colletotrichum</taxon>
        <taxon>Colletotrichum truncatum species complex</taxon>
    </lineage>
</organism>
<comment type="caution">
    <text evidence="1">The sequence shown here is derived from an EMBL/GenBank/DDBJ whole genome shotgun (WGS) entry which is preliminary data.</text>
</comment>
<evidence type="ECO:0000313" key="2">
    <source>
        <dbReference type="Proteomes" id="UP000805649"/>
    </source>
</evidence>
<keyword evidence="2" id="KW-1185">Reference proteome</keyword>
<protein>
    <submittedName>
        <fullName evidence="1">Uncharacterized protein</fullName>
    </submittedName>
</protein>
<dbReference type="Proteomes" id="UP000805649">
    <property type="component" value="Unassembled WGS sequence"/>
</dbReference>
<dbReference type="EMBL" id="VUJX02000012">
    <property type="protein sequence ID" value="KAL0930061.1"/>
    <property type="molecule type" value="Genomic_DNA"/>
</dbReference>
<gene>
    <name evidence="1" type="ORF">CTRU02_214881</name>
</gene>
<reference evidence="1 2" key="1">
    <citation type="journal article" date="2020" name="Phytopathology">
        <title>Genome Sequence Resources of Colletotrichum truncatum, C. plurivorum, C. musicola, and C. sojae: Four Species Pathogenic to Soybean (Glycine max).</title>
        <authorList>
            <person name="Rogerio F."/>
            <person name="Boufleur T.R."/>
            <person name="Ciampi-Guillardi M."/>
            <person name="Sukno S.A."/>
            <person name="Thon M.R."/>
            <person name="Massola Junior N.S."/>
            <person name="Baroncelli R."/>
        </authorList>
    </citation>
    <scope>NUCLEOTIDE SEQUENCE [LARGE SCALE GENOMIC DNA]</scope>
    <source>
        <strain evidence="1 2">CMES1059</strain>
    </source>
</reference>
<name>A0ACC3YE41_COLTU</name>
<proteinExistence type="predicted"/>